<dbReference type="GO" id="GO:0005829">
    <property type="term" value="C:cytosol"/>
    <property type="evidence" value="ECO:0007669"/>
    <property type="project" value="TreeGrafter"/>
</dbReference>
<dbReference type="Gene3D" id="3.40.640.10">
    <property type="entry name" value="Type I PLP-dependent aspartate aminotransferase-like (Major domain)"/>
    <property type="match status" value="1"/>
</dbReference>
<evidence type="ECO:0000256" key="4">
    <source>
        <dbReference type="ARBA" id="ARBA00023002"/>
    </source>
</evidence>
<evidence type="ECO:0000256" key="5">
    <source>
        <dbReference type="ARBA" id="ARBA00049026"/>
    </source>
</evidence>
<evidence type="ECO:0000313" key="9">
    <source>
        <dbReference type="EMBL" id="MDO7787953.1"/>
    </source>
</evidence>
<dbReference type="InterPro" id="IPR049315">
    <property type="entry name" value="GDC-P_N"/>
</dbReference>
<sequence>MTEKLIFELSSPGRQGVSIPDSDVPQINIDELIPTDLLRGGEVPLPEVSELDAVRHFTRLSRMNFGVDVGFYPLGSCTMKYNPKFAEDAASLGGFANLHPYQNEELCQGSLALMYQTQCDLAEITGMDAFTLQPAAGAHGEMTGMLIIKAYLESKGETGRNKVVVPDSAHGTNPATATLCGFKVVEVKSDSRGGVDLEALKQVLGPDVAALMLTNPSTLGLFEDNITEIANLVHDAGGLLYYDGANLNAIMGYARPGDMGFDVVHLNLHKTFATPHGGGGPGSGPVGVKKELAEFLPKPLVDEKEGTYYLDYNLPKSIGRVKSFYGNLGVVVKAYSYLRALGGQGLKQVSRYAVLNANYLMKKLSGPMNIPFERTCMHEFVATPPKELREKGIKTLDLAKGLLDYGYHPPTIYFPLIVEEAIMVEPTETESKETLDLFAENMIQVLEEAGKNPEAMKEAPYSTPVRRLDEVSAARKPILGWFPE</sequence>
<evidence type="ECO:0000313" key="10">
    <source>
        <dbReference type="Proteomes" id="UP001172911"/>
    </source>
</evidence>
<evidence type="ECO:0000259" key="7">
    <source>
        <dbReference type="Pfam" id="PF02347"/>
    </source>
</evidence>
<dbReference type="InterPro" id="IPR020581">
    <property type="entry name" value="GDC_P"/>
</dbReference>
<dbReference type="Proteomes" id="UP001172911">
    <property type="component" value="Unassembled WGS sequence"/>
</dbReference>
<dbReference type="InterPro" id="IPR015421">
    <property type="entry name" value="PyrdxlP-dep_Trfase_major"/>
</dbReference>
<dbReference type="PANTHER" id="PTHR11773">
    <property type="entry name" value="GLYCINE DEHYDROGENASE, DECARBOXYLATING"/>
    <property type="match status" value="1"/>
</dbReference>
<dbReference type="EMBL" id="JARPTC010000018">
    <property type="protein sequence ID" value="MDO7787953.1"/>
    <property type="molecule type" value="Genomic_DNA"/>
</dbReference>
<comment type="subunit">
    <text evidence="6">The glycine cleavage system is composed of four proteins: P, T, L and H. In this organism, the P 'protein' is a heterodimer of two subunits.</text>
</comment>
<organism evidence="9 10">
    <name type="scientific">Desulforamulus aquiferis</name>
    <dbReference type="NCBI Taxonomy" id="1397668"/>
    <lineage>
        <taxon>Bacteria</taxon>
        <taxon>Bacillati</taxon>
        <taxon>Bacillota</taxon>
        <taxon>Clostridia</taxon>
        <taxon>Eubacteriales</taxon>
        <taxon>Peptococcaceae</taxon>
        <taxon>Desulforamulus</taxon>
    </lineage>
</organism>
<comment type="function">
    <text evidence="2 6">The glycine cleavage system catalyzes the degradation of glycine. The P protein binds the alpha-amino group of glycine through its pyridoxal phosphate cofactor; CO(2) is released and the remaining methylamine moiety is then transferred to the lipoamide cofactor of the H protein.</text>
</comment>
<protein>
    <recommendedName>
        <fullName evidence="6">Probable glycine dehydrogenase (decarboxylating) subunit 2</fullName>
        <ecNumber evidence="6">1.4.4.2</ecNumber>
    </recommendedName>
    <alternativeName>
        <fullName evidence="6">Glycine cleavage system P-protein subunit 2</fullName>
    </alternativeName>
    <alternativeName>
        <fullName evidence="6">Glycine decarboxylase subunit 2</fullName>
    </alternativeName>
    <alternativeName>
        <fullName evidence="6">Glycine dehydrogenase (aminomethyl-transferring) subunit 2</fullName>
    </alternativeName>
</protein>
<reference evidence="9" key="1">
    <citation type="journal article" date="2023" name="J. Hazard. Mater.">
        <title>Anaerobic biodegradation of pyrene and benzo[a]pyrene by a new sulfate-reducing Desulforamulus aquiferis strain DSA.</title>
        <authorList>
            <person name="Zhang Z."/>
            <person name="Sun J."/>
            <person name="Gong X."/>
            <person name="Wang C."/>
            <person name="Wang H."/>
        </authorList>
    </citation>
    <scope>NUCLEOTIDE SEQUENCE</scope>
    <source>
        <strain evidence="9">DSA</strain>
    </source>
</reference>
<dbReference type="HAMAP" id="MF_00713">
    <property type="entry name" value="GcvPB"/>
    <property type="match status" value="1"/>
</dbReference>
<dbReference type="GO" id="GO:0019464">
    <property type="term" value="P:glycine decarboxylation via glycine cleavage system"/>
    <property type="evidence" value="ECO:0007669"/>
    <property type="project" value="UniProtKB-UniRule"/>
</dbReference>
<dbReference type="CDD" id="cd00613">
    <property type="entry name" value="GDC-P"/>
    <property type="match status" value="1"/>
</dbReference>
<dbReference type="AlphaFoldDB" id="A0AAW7ZEV2"/>
<evidence type="ECO:0000256" key="6">
    <source>
        <dbReference type="HAMAP-Rule" id="MF_00713"/>
    </source>
</evidence>
<reference evidence="9" key="2">
    <citation type="submission" date="2023-03" db="EMBL/GenBank/DDBJ databases">
        <authorList>
            <person name="Zhang Z."/>
        </authorList>
    </citation>
    <scope>NUCLEOTIDE SEQUENCE</scope>
    <source>
        <strain evidence="9">DSA</strain>
    </source>
</reference>
<gene>
    <name evidence="6 9" type="primary">gcvPB</name>
    <name evidence="9" type="ORF">P6N53_12045</name>
</gene>
<dbReference type="PANTHER" id="PTHR11773:SF1">
    <property type="entry name" value="GLYCINE DEHYDROGENASE (DECARBOXYLATING), MITOCHONDRIAL"/>
    <property type="match status" value="1"/>
</dbReference>
<evidence type="ECO:0000256" key="1">
    <source>
        <dbReference type="ARBA" id="ARBA00001933"/>
    </source>
</evidence>
<evidence type="ECO:0000256" key="3">
    <source>
        <dbReference type="ARBA" id="ARBA00022898"/>
    </source>
</evidence>
<dbReference type="FunFam" id="3.90.1150.10:FF:000014">
    <property type="entry name" value="Probable glycine dehydrogenase (decarboxylating) subunit 2"/>
    <property type="match status" value="1"/>
</dbReference>
<dbReference type="Pfam" id="PF02347">
    <property type="entry name" value="GDC-P"/>
    <property type="match status" value="1"/>
</dbReference>
<keyword evidence="10" id="KW-1185">Reference proteome</keyword>
<dbReference type="GO" id="GO:0005960">
    <property type="term" value="C:glycine cleavage complex"/>
    <property type="evidence" value="ECO:0007669"/>
    <property type="project" value="TreeGrafter"/>
</dbReference>
<accession>A0AAW7ZEV2</accession>
<dbReference type="Gene3D" id="3.90.1150.10">
    <property type="entry name" value="Aspartate Aminotransferase, domain 1"/>
    <property type="match status" value="1"/>
</dbReference>
<keyword evidence="3 6" id="KW-0663">Pyridoxal phosphate</keyword>
<dbReference type="SUPFAM" id="SSF53383">
    <property type="entry name" value="PLP-dependent transferases"/>
    <property type="match status" value="1"/>
</dbReference>
<feature type="domain" description="Glycine dehydrogenase C-terminal" evidence="8">
    <location>
        <begin position="350"/>
        <end position="451"/>
    </location>
</feature>
<dbReference type="Pfam" id="PF21478">
    <property type="entry name" value="GcvP2_C"/>
    <property type="match status" value="1"/>
</dbReference>
<dbReference type="RefSeq" id="WP_304543444.1">
    <property type="nucleotide sequence ID" value="NZ_JARPTC010000018.1"/>
</dbReference>
<dbReference type="InterPro" id="IPR023012">
    <property type="entry name" value="GcvPB"/>
</dbReference>
<comment type="catalytic activity">
    <reaction evidence="5 6">
        <text>N(6)-[(R)-lipoyl]-L-lysyl-[glycine-cleavage complex H protein] + glycine + H(+) = N(6)-[(R)-S(8)-aminomethyldihydrolipoyl]-L-lysyl-[glycine-cleavage complex H protein] + CO2</text>
        <dbReference type="Rhea" id="RHEA:24304"/>
        <dbReference type="Rhea" id="RHEA-COMP:10494"/>
        <dbReference type="Rhea" id="RHEA-COMP:10495"/>
        <dbReference type="ChEBI" id="CHEBI:15378"/>
        <dbReference type="ChEBI" id="CHEBI:16526"/>
        <dbReference type="ChEBI" id="CHEBI:57305"/>
        <dbReference type="ChEBI" id="CHEBI:83099"/>
        <dbReference type="ChEBI" id="CHEBI:83143"/>
        <dbReference type="EC" id="1.4.4.2"/>
    </reaction>
</comment>
<comment type="cofactor">
    <cofactor evidence="1 6">
        <name>pyridoxal 5'-phosphate</name>
        <dbReference type="ChEBI" id="CHEBI:597326"/>
    </cofactor>
</comment>
<feature type="modified residue" description="N6-(pyridoxal phosphate)lysine" evidence="6">
    <location>
        <position position="270"/>
    </location>
</feature>
<comment type="similarity">
    <text evidence="6">Belongs to the GcvP family. C-terminal subunit subfamily.</text>
</comment>
<dbReference type="GO" id="GO:0004375">
    <property type="term" value="F:glycine dehydrogenase (decarboxylating) activity"/>
    <property type="evidence" value="ECO:0007669"/>
    <property type="project" value="UniProtKB-EC"/>
</dbReference>
<dbReference type="InterPro" id="IPR015422">
    <property type="entry name" value="PyrdxlP-dep_Trfase_small"/>
</dbReference>
<dbReference type="NCBIfam" id="NF003346">
    <property type="entry name" value="PRK04366.1"/>
    <property type="match status" value="1"/>
</dbReference>
<keyword evidence="4 6" id="KW-0560">Oxidoreductase</keyword>
<dbReference type="FunFam" id="3.40.640.10:FF:000034">
    <property type="entry name" value="Probable glycine dehydrogenase (decarboxylating) subunit 2"/>
    <property type="match status" value="1"/>
</dbReference>
<dbReference type="Gene3D" id="6.20.440.10">
    <property type="match status" value="1"/>
</dbReference>
<feature type="domain" description="Glycine cleavage system P-protein N-terminal" evidence="7">
    <location>
        <begin position="95"/>
        <end position="301"/>
    </location>
</feature>
<evidence type="ECO:0000259" key="8">
    <source>
        <dbReference type="Pfam" id="PF21478"/>
    </source>
</evidence>
<proteinExistence type="inferred from homology"/>
<dbReference type="InterPro" id="IPR049316">
    <property type="entry name" value="GDC-P_C"/>
</dbReference>
<name>A0AAW7ZEV2_9FIRM</name>
<evidence type="ECO:0000256" key="2">
    <source>
        <dbReference type="ARBA" id="ARBA00003788"/>
    </source>
</evidence>
<dbReference type="InterPro" id="IPR015424">
    <property type="entry name" value="PyrdxlP-dep_Trfase"/>
</dbReference>
<comment type="caution">
    <text evidence="9">The sequence shown here is derived from an EMBL/GenBank/DDBJ whole genome shotgun (WGS) entry which is preliminary data.</text>
</comment>
<dbReference type="EC" id="1.4.4.2" evidence="6"/>
<dbReference type="GO" id="GO:0016594">
    <property type="term" value="F:glycine binding"/>
    <property type="evidence" value="ECO:0007669"/>
    <property type="project" value="TreeGrafter"/>
</dbReference>
<dbReference type="GO" id="GO:0030170">
    <property type="term" value="F:pyridoxal phosphate binding"/>
    <property type="evidence" value="ECO:0007669"/>
    <property type="project" value="TreeGrafter"/>
</dbReference>